<sequence length="110" mass="12300">MDPRTKTSAPSSPPQHAVPLSTFNQSGPYYQQAAEPPFYQRPSLTDSLLPPLQSQTRNIVFVQQDPVRGSFRKRNKVVLTLAFVVLTVLFIGTIVAFMRRLSDAKPITDL</sequence>
<accession>A0AAJ7FRC5</accession>
<keyword evidence="2" id="KW-1133">Transmembrane helix</keyword>
<dbReference type="RefSeq" id="XP_015604452.1">
    <property type="nucleotide sequence ID" value="XM_015748966.1"/>
</dbReference>
<dbReference type="Proteomes" id="UP000694920">
    <property type="component" value="Unplaced"/>
</dbReference>
<dbReference type="AlphaFoldDB" id="A0AAJ7FRC5"/>
<dbReference type="GeneID" id="107272135"/>
<evidence type="ECO:0000313" key="4">
    <source>
        <dbReference type="RefSeq" id="XP_015604452.1"/>
    </source>
</evidence>
<feature type="transmembrane region" description="Helical" evidence="2">
    <location>
        <begin position="77"/>
        <end position="98"/>
    </location>
</feature>
<keyword evidence="2" id="KW-0472">Membrane</keyword>
<reference evidence="4" key="1">
    <citation type="submission" date="2025-08" db="UniProtKB">
        <authorList>
            <consortium name="RefSeq"/>
        </authorList>
    </citation>
    <scope>IDENTIFICATION</scope>
</reference>
<proteinExistence type="predicted"/>
<evidence type="ECO:0000313" key="3">
    <source>
        <dbReference type="Proteomes" id="UP000694920"/>
    </source>
</evidence>
<evidence type="ECO:0000256" key="2">
    <source>
        <dbReference type="SAM" id="Phobius"/>
    </source>
</evidence>
<evidence type="ECO:0000256" key="1">
    <source>
        <dbReference type="SAM" id="MobiDB-lite"/>
    </source>
</evidence>
<dbReference type="KEGG" id="ccin:107272135"/>
<protein>
    <submittedName>
        <fullName evidence="4">Uncharacterized protein LOC107272135</fullName>
    </submittedName>
</protein>
<keyword evidence="3" id="KW-1185">Reference proteome</keyword>
<keyword evidence="2" id="KW-0812">Transmembrane</keyword>
<organism evidence="3 4">
    <name type="scientific">Cephus cinctus</name>
    <name type="common">Wheat stem sawfly</name>
    <dbReference type="NCBI Taxonomy" id="211228"/>
    <lineage>
        <taxon>Eukaryota</taxon>
        <taxon>Metazoa</taxon>
        <taxon>Ecdysozoa</taxon>
        <taxon>Arthropoda</taxon>
        <taxon>Hexapoda</taxon>
        <taxon>Insecta</taxon>
        <taxon>Pterygota</taxon>
        <taxon>Neoptera</taxon>
        <taxon>Endopterygota</taxon>
        <taxon>Hymenoptera</taxon>
        <taxon>Cephoidea</taxon>
        <taxon>Cephidae</taxon>
        <taxon>Cephus</taxon>
    </lineage>
</organism>
<gene>
    <name evidence="4" type="primary">LOC107272135</name>
</gene>
<feature type="compositionally biased region" description="Polar residues" evidence="1">
    <location>
        <begin position="1"/>
        <end position="10"/>
    </location>
</feature>
<name>A0AAJ7FRC5_CEPCN</name>
<feature type="region of interest" description="Disordered" evidence="1">
    <location>
        <begin position="1"/>
        <end position="21"/>
    </location>
</feature>